<reference evidence="2" key="3">
    <citation type="submission" date="2020-12" db="UniProtKB">
        <authorList>
            <consortium name="EnsemblPlants"/>
        </authorList>
    </citation>
    <scope>IDENTIFICATION</scope>
</reference>
<dbReference type="EMBL" id="ABEU02000026">
    <property type="protein sequence ID" value="PNR27080.1"/>
    <property type="molecule type" value="Genomic_DNA"/>
</dbReference>
<dbReference type="EnsemblPlants" id="Pp3c26_12329V3.2">
    <property type="protein sequence ID" value="PAC:32917581.CDS.1"/>
    <property type="gene ID" value="Pp3c26_12329"/>
</dbReference>
<dbReference type="Proteomes" id="UP000006727">
    <property type="component" value="Chromosome 26"/>
</dbReference>
<evidence type="ECO:0000313" key="2">
    <source>
        <dbReference type="EnsemblPlants" id="PAC:32917580.CDS.1"/>
    </source>
</evidence>
<protein>
    <submittedName>
        <fullName evidence="1 2">Uncharacterized protein</fullName>
    </submittedName>
</protein>
<proteinExistence type="predicted"/>
<accession>A0A2K1ICR9</accession>
<keyword evidence="3" id="KW-1185">Reference proteome</keyword>
<evidence type="ECO:0000313" key="1">
    <source>
        <dbReference type="EMBL" id="PNR27080.1"/>
    </source>
</evidence>
<evidence type="ECO:0000313" key="3">
    <source>
        <dbReference type="Proteomes" id="UP000006727"/>
    </source>
</evidence>
<sequence length="104" mass="11886">MNTIGINENLKKFDRNGWRWNRFICFLSSSPHAVLLRSSLLLSWCLGDLRKATVGSKIQLCGAQPWRLSFLKPRRAGEDQTRRRKVREGCRREVVTKSLQGGGA</sequence>
<reference evidence="1 3" key="1">
    <citation type="journal article" date="2008" name="Science">
        <title>The Physcomitrella genome reveals evolutionary insights into the conquest of land by plants.</title>
        <authorList>
            <person name="Rensing S."/>
            <person name="Lang D."/>
            <person name="Zimmer A."/>
            <person name="Terry A."/>
            <person name="Salamov A."/>
            <person name="Shapiro H."/>
            <person name="Nishiyama T."/>
            <person name="Perroud P.-F."/>
            <person name="Lindquist E."/>
            <person name="Kamisugi Y."/>
            <person name="Tanahashi T."/>
            <person name="Sakakibara K."/>
            <person name="Fujita T."/>
            <person name="Oishi K."/>
            <person name="Shin-I T."/>
            <person name="Kuroki Y."/>
            <person name="Toyoda A."/>
            <person name="Suzuki Y."/>
            <person name="Hashimoto A."/>
            <person name="Yamaguchi K."/>
            <person name="Sugano A."/>
            <person name="Kohara Y."/>
            <person name="Fujiyama A."/>
            <person name="Anterola A."/>
            <person name="Aoki S."/>
            <person name="Ashton N."/>
            <person name="Barbazuk W.B."/>
            <person name="Barker E."/>
            <person name="Bennetzen J."/>
            <person name="Bezanilla M."/>
            <person name="Blankenship R."/>
            <person name="Cho S.H."/>
            <person name="Dutcher S."/>
            <person name="Estelle M."/>
            <person name="Fawcett J.A."/>
            <person name="Gundlach H."/>
            <person name="Hanada K."/>
            <person name="Heyl A."/>
            <person name="Hicks K.A."/>
            <person name="Hugh J."/>
            <person name="Lohr M."/>
            <person name="Mayer K."/>
            <person name="Melkozernov A."/>
            <person name="Murata T."/>
            <person name="Nelson D."/>
            <person name="Pils B."/>
            <person name="Prigge M."/>
            <person name="Reiss B."/>
            <person name="Renner T."/>
            <person name="Rombauts S."/>
            <person name="Rushton P."/>
            <person name="Sanderfoot A."/>
            <person name="Schween G."/>
            <person name="Shiu S.-H."/>
            <person name="Stueber K."/>
            <person name="Theodoulou F.L."/>
            <person name="Tu H."/>
            <person name="Van de Peer Y."/>
            <person name="Verrier P.J."/>
            <person name="Waters E."/>
            <person name="Wood A."/>
            <person name="Yang L."/>
            <person name="Cove D."/>
            <person name="Cuming A."/>
            <person name="Hasebe M."/>
            <person name="Lucas S."/>
            <person name="Mishler D.B."/>
            <person name="Reski R."/>
            <person name="Grigoriev I."/>
            <person name="Quatrano R.S."/>
            <person name="Boore J.L."/>
        </authorList>
    </citation>
    <scope>NUCLEOTIDE SEQUENCE [LARGE SCALE GENOMIC DNA]</scope>
    <source>
        <strain evidence="2 3">cv. Gransden 2004</strain>
    </source>
</reference>
<name>A0A2K1ICR9_PHYPA</name>
<organism evidence="1">
    <name type="scientific">Physcomitrium patens</name>
    <name type="common">Spreading-leaved earth moss</name>
    <name type="synonym">Physcomitrella patens</name>
    <dbReference type="NCBI Taxonomy" id="3218"/>
    <lineage>
        <taxon>Eukaryota</taxon>
        <taxon>Viridiplantae</taxon>
        <taxon>Streptophyta</taxon>
        <taxon>Embryophyta</taxon>
        <taxon>Bryophyta</taxon>
        <taxon>Bryophytina</taxon>
        <taxon>Bryopsida</taxon>
        <taxon>Funariidae</taxon>
        <taxon>Funariales</taxon>
        <taxon>Funariaceae</taxon>
        <taxon>Physcomitrium</taxon>
    </lineage>
</organism>
<dbReference type="PaxDb" id="3218-PP1S6_317V6.1"/>
<reference evidence="1 3" key="2">
    <citation type="journal article" date="2018" name="Plant J.">
        <title>The Physcomitrella patens chromosome-scale assembly reveals moss genome structure and evolution.</title>
        <authorList>
            <person name="Lang D."/>
            <person name="Ullrich K.K."/>
            <person name="Murat F."/>
            <person name="Fuchs J."/>
            <person name="Jenkins J."/>
            <person name="Haas F.B."/>
            <person name="Piednoel M."/>
            <person name="Gundlach H."/>
            <person name="Van Bel M."/>
            <person name="Meyberg R."/>
            <person name="Vives C."/>
            <person name="Morata J."/>
            <person name="Symeonidi A."/>
            <person name="Hiss M."/>
            <person name="Muchero W."/>
            <person name="Kamisugi Y."/>
            <person name="Saleh O."/>
            <person name="Blanc G."/>
            <person name="Decker E.L."/>
            <person name="van Gessel N."/>
            <person name="Grimwood J."/>
            <person name="Hayes R.D."/>
            <person name="Graham S.W."/>
            <person name="Gunter L.E."/>
            <person name="McDaniel S.F."/>
            <person name="Hoernstein S.N.W."/>
            <person name="Larsson A."/>
            <person name="Li F.W."/>
            <person name="Perroud P.F."/>
            <person name="Phillips J."/>
            <person name="Ranjan P."/>
            <person name="Rokshar D.S."/>
            <person name="Rothfels C.J."/>
            <person name="Schneider L."/>
            <person name="Shu S."/>
            <person name="Stevenson D.W."/>
            <person name="Thummler F."/>
            <person name="Tillich M."/>
            <person name="Villarreal Aguilar J.C."/>
            <person name="Widiez T."/>
            <person name="Wong G.K."/>
            <person name="Wymore A."/>
            <person name="Zhang Y."/>
            <person name="Zimmer A.D."/>
            <person name="Quatrano R.S."/>
            <person name="Mayer K.F.X."/>
            <person name="Goodstein D."/>
            <person name="Casacuberta J.M."/>
            <person name="Vandepoele K."/>
            <person name="Reski R."/>
            <person name="Cuming A.C."/>
            <person name="Tuskan G.A."/>
            <person name="Maumus F."/>
            <person name="Salse J."/>
            <person name="Schmutz J."/>
            <person name="Rensing S.A."/>
        </authorList>
    </citation>
    <scope>NUCLEOTIDE SEQUENCE [LARGE SCALE GENOMIC DNA]</scope>
    <source>
        <strain evidence="2 3">cv. Gransden 2004</strain>
    </source>
</reference>
<gene>
    <name evidence="1" type="ORF">PHYPA_030561</name>
</gene>
<dbReference type="Gramene" id="Pp3c26_12329V3.1">
    <property type="protein sequence ID" value="PAC:32917580.CDS.1"/>
    <property type="gene ID" value="Pp3c26_12329"/>
</dbReference>
<dbReference type="Gramene" id="Pp3c26_12329V3.2">
    <property type="protein sequence ID" value="PAC:32917581.CDS.1"/>
    <property type="gene ID" value="Pp3c26_12329"/>
</dbReference>
<dbReference type="InParanoid" id="A0A2K1ICR9"/>
<dbReference type="AlphaFoldDB" id="A0A2K1ICR9"/>
<dbReference type="EnsemblPlants" id="Pp3c26_12329V3.1">
    <property type="protein sequence ID" value="PAC:32917580.CDS.1"/>
    <property type="gene ID" value="Pp3c26_12329"/>
</dbReference>